<dbReference type="EMBL" id="CP070499">
    <property type="protein sequence ID" value="QSB16767.1"/>
    <property type="molecule type" value="Genomic_DNA"/>
</dbReference>
<evidence type="ECO:0000256" key="4">
    <source>
        <dbReference type="ARBA" id="ARBA00023235"/>
    </source>
</evidence>
<keyword evidence="7" id="KW-1185">Reference proteome</keyword>
<dbReference type="InterPro" id="IPR007721">
    <property type="entry name" value="RbsD_FucU"/>
</dbReference>
<name>A0A895YG23_9ACTN</name>
<evidence type="ECO:0000256" key="2">
    <source>
        <dbReference type="ARBA" id="ARBA00012862"/>
    </source>
</evidence>
<evidence type="ECO:0000256" key="1">
    <source>
        <dbReference type="ARBA" id="ARBA00000223"/>
    </source>
</evidence>
<organism evidence="6 7">
    <name type="scientific">Natronosporangium hydrolyticum</name>
    <dbReference type="NCBI Taxonomy" id="2811111"/>
    <lineage>
        <taxon>Bacteria</taxon>
        <taxon>Bacillati</taxon>
        <taxon>Actinomycetota</taxon>
        <taxon>Actinomycetes</taxon>
        <taxon>Micromonosporales</taxon>
        <taxon>Micromonosporaceae</taxon>
        <taxon>Natronosporangium</taxon>
    </lineage>
</organism>
<comment type="catalytic activity">
    <reaction evidence="1">
        <text>beta-D-ribopyranose = beta-D-ribofuranose</text>
        <dbReference type="Rhea" id="RHEA:25432"/>
        <dbReference type="ChEBI" id="CHEBI:27476"/>
        <dbReference type="ChEBI" id="CHEBI:47002"/>
        <dbReference type="EC" id="5.4.99.62"/>
    </reaction>
</comment>
<dbReference type="KEGG" id="nhy:JQS43_11075"/>
<proteinExistence type="predicted"/>
<dbReference type="InterPro" id="IPR023064">
    <property type="entry name" value="D-ribose_pyranase"/>
</dbReference>
<dbReference type="EC" id="5.4.99.62" evidence="2"/>
<evidence type="ECO:0000256" key="5">
    <source>
        <dbReference type="ARBA" id="ARBA00023277"/>
    </source>
</evidence>
<keyword evidence="3" id="KW-0963">Cytoplasm</keyword>
<reference evidence="6" key="1">
    <citation type="submission" date="2021-02" db="EMBL/GenBank/DDBJ databases">
        <title>Natrosporangium hydrolyticum gen. nov., sp. nov, a haloalkaliphilic actinobacterium from a soda solonchak soil.</title>
        <authorList>
            <person name="Sorokin D.Y."/>
            <person name="Khijniak T.V."/>
            <person name="Zakharycheva A.P."/>
            <person name="Boueva O.V."/>
            <person name="Ariskina E.V."/>
            <person name="Hahnke R.L."/>
            <person name="Bunk B."/>
            <person name="Sproer C."/>
            <person name="Schumann P."/>
            <person name="Evtushenko L.I."/>
            <person name="Kublanov I.V."/>
        </authorList>
    </citation>
    <scope>NUCLEOTIDE SEQUENCE</scope>
    <source>
        <strain evidence="6">DSM 106523</strain>
    </source>
</reference>
<dbReference type="GO" id="GO:0016872">
    <property type="term" value="F:intramolecular lyase activity"/>
    <property type="evidence" value="ECO:0007669"/>
    <property type="project" value="InterPro"/>
</dbReference>
<dbReference type="GO" id="GO:0062193">
    <property type="term" value="F:D-ribose pyranase activity"/>
    <property type="evidence" value="ECO:0007669"/>
    <property type="project" value="UniProtKB-EC"/>
</dbReference>
<dbReference type="NCBIfam" id="NF008761">
    <property type="entry name" value="PRK11797.1"/>
    <property type="match status" value="1"/>
</dbReference>
<keyword evidence="5" id="KW-0119">Carbohydrate metabolism</keyword>
<evidence type="ECO:0000313" key="7">
    <source>
        <dbReference type="Proteomes" id="UP000662857"/>
    </source>
</evidence>
<dbReference type="InterPro" id="IPR023750">
    <property type="entry name" value="RbsD-like_sf"/>
</dbReference>
<dbReference type="SUPFAM" id="SSF102546">
    <property type="entry name" value="RbsD-like"/>
    <property type="match status" value="1"/>
</dbReference>
<gene>
    <name evidence="6" type="primary">rbsD</name>
    <name evidence="6" type="ORF">JQS43_11075</name>
</gene>
<dbReference type="GO" id="GO:0005829">
    <property type="term" value="C:cytosol"/>
    <property type="evidence" value="ECO:0007669"/>
    <property type="project" value="TreeGrafter"/>
</dbReference>
<dbReference type="PANTHER" id="PTHR37831">
    <property type="entry name" value="D-RIBOSE PYRANASE"/>
    <property type="match status" value="1"/>
</dbReference>
<accession>A0A895YG23</accession>
<dbReference type="Proteomes" id="UP000662857">
    <property type="component" value="Chromosome"/>
</dbReference>
<evidence type="ECO:0000313" key="6">
    <source>
        <dbReference type="EMBL" id="QSB16767.1"/>
    </source>
</evidence>
<sequence>MLCDHPLLHPQLLRALAAAGHTDLVVIADAGLPLPSGVEVIDLSLVPGVPSFAEVLRAVLASLVVEELVVAEETTGEPADTVLAEHCAGLPRQTVPHAELKRLCHSAHLIIRTGECTRYANAALVAGVAF</sequence>
<protein>
    <recommendedName>
        <fullName evidence="2">D-ribose pyranase</fullName>
        <ecNumber evidence="2">5.4.99.62</ecNumber>
    </recommendedName>
</protein>
<dbReference type="Pfam" id="PF05025">
    <property type="entry name" value="RbsD_FucU"/>
    <property type="match status" value="1"/>
</dbReference>
<dbReference type="GO" id="GO:0019303">
    <property type="term" value="P:D-ribose catabolic process"/>
    <property type="evidence" value="ECO:0007669"/>
    <property type="project" value="TreeGrafter"/>
</dbReference>
<dbReference type="PANTHER" id="PTHR37831:SF1">
    <property type="entry name" value="D-RIBOSE PYRANASE"/>
    <property type="match status" value="1"/>
</dbReference>
<evidence type="ECO:0000256" key="3">
    <source>
        <dbReference type="ARBA" id="ARBA00022490"/>
    </source>
</evidence>
<dbReference type="AlphaFoldDB" id="A0A895YG23"/>
<keyword evidence="4 6" id="KW-0413">Isomerase</keyword>
<dbReference type="GO" id="GO:0048029">
    <property type="term" value="F:monosaccharide binding"/>
    <property type="evidence" value="ECO:0007669"/>
    <property type="project" value="InterPro"/>
</dbReference>
<dbReference type="RefSeq" id="WP_239679005.1">
    <property type="nucleotide sequence ID" value="NZ_CP070499.1"/>
</dbReference>
<dbReference type="Gene3D" id="3.40.1650.10">
    <property type="entry name" value="RbsD-like domain"/>
    <property type="match status" value="1"/>
</dbReference>